<feature type="compositionally biased region" description="Basic residues" evidence="9">
    <location>
        <begin position="83"/>
        <end position="95"/>
    </location>
</feature>
<evidence type="ECO:0000256" key="6">
    <source>
        <dbReference type="ARBA" id="ARBA00023242"/>
    </source>
</evidence>
<evidence type="ECO:0000313" key="12">
    <source>
        <dbReference type="EMBL" id="KAJ8444676.1"/>
    </source>
</evidence>
<evidence type="ECO:0000259" key="11">
    <source>
        <dbReference type="PROSITE" id="PS51017"/>
    </source>
</evidence>
<evidence type="ECO:0008006" key="14">
    <source>
        <dbReference type="Google" id="ProtNLM"/>
    </source>
</evidence>
<dbReference type="InterPro" id="IPR010402">
    <property type="entry name" value="CCT_domain"/>
</dbReference>
<feature type="region of interest" description="Disordered" evidence="9">
    <location>
        <begin position="422"/>
        <end position="446"/>
    </location>
</feature>
<dbReference type="OrthoDB" id="153872at2759"/>
<sequence>MISDKKIANAVSGRTARACDCCIRRRARWYCASDDAFLCQTCDRSVHSANPLARKHQRVRLKTASTSLKQPNPIDLPSWQRGLTRKARTPRHGKHPILGGNHQGSKSEECAGQNPLPTVPELGAEDATSCHGDETDDQLLYRVPIFDPFVVELCTSTTSPPLVEVEELGAVKNPDFKSSQNGYHPSDMDLEEFAADVETLLGKGLDEEPHGIEQLGLLNCGNSSKDMDDHIFDHVDPHFDYGKQIKAESDDMVIREPFDLGFEVCGDDFPTTCQDHQEDEKVLKVESSMAQGQRHDLCKIEDDGDNDDDGKDKMVKRRKALLRLDYEAISAAWATQSQGSPWINGQRPEIDPDDCWPHFMGTSGTELQRPLSGDHQMGGHGVTGDGGREARVSRYREKRRTRLFAKKIRYEVRKLNAEKRPRMKGRFVKRSSFAPPTATAFPRLAK</sequence>
<dbReference type="PANTHER" id="PTHR31874:SF1">
    <property type="entry name" value="ZINC FINGER PROTEIN CONSTANS-LIKE 6"/>
    <property type="match status" value="1"/>
</dbReference>
<keyword evidence="4 7" id="KW-0863">Zinc-finger</keyword>
<dbReference type="EMBL" id="JAKOGI010000091">
    <property type="protein sequence ID" value="KAJ8444676.1"/>
    <property type="molecule type" value="Genomic_DNA"/>
</dbReference>
<comment type="caution">
    <text evidence="12">The sequence shown here is derived from an EMBL/GenBank/DDBJ whole genome shotgun (WGS) entry which is preliminary data.</text>
</comment>
<keyword evidence="3" id="KW-0479">Metal-binding</keyword>
<keyword evidence="13" id="KW-1185">Reference proteome</keyword>
<proteinExistence type="inferred from homology"/>
<evidence type="ECO:0000256" key="5">
    <source>
        <dbReference type="ARBA" id="ARBA00022833"/>
    </source>
</evidence>
<evidence type="ECO:0000256" key="4">
    <source>
        <dbReference type="ARBA" id="ARBA00022771"/>
    </source>
</evidence>
<evidence type="ECO:0000256" key="3">
    <source>
        <dbReference type="ARBA" id="ARBA00022723"/>
    </source>
</evidence>
<evidence type="ECO:0000256" key="9">
    <source>
        <dbReference type="SAM" id="MobiDB-lite"/>
    </source>
</evidence>
<gene>
    <name evidence="12" type="ORF">Cgig2_030350</name>
</gene>
<evidence type="ECO:0000256" key="2">
    <source>
        <dbReference type="ARBA" id="ARBA00010024"/>
    </source>
</evidence>
<dbReference type="PROSITE" id="PS50119">
    <property type="entry name" value="ZF_BBOX"/>
    <property type="match status" value="1"/>
</dbReference>
<dbReference type="InterPro" id="IPR052453">
    <property type="entry name" value="CONSTANS-like_ZF"/>
</dbReference>
<dbReference type="CDD" id="cd19821">
    <property type="entry name" value="Bbox1_BBX-like"/>
    <property type="match status" value="1"/>
</dbReference>
<dbReference type="SMART" id="SM00336">
    <property type="entry name" value="BBOX"/>
    <property type="match status" value="1"/>
</dbReference>
<dbReference type="AlphaFoldDB" id="A0A9Q1QK88"/>
<evidence type="ECO:0000313" key="13">
    <source>
        <dbReference type="Proteomes" id="UP001153076"/>
    </source>
</evidence>
<evidence type="ECO:0000256" key="8">
    <source>
        <dbReference type="PROSITE-ProRule" id="PRU00357"/>
    </source>
</evidence>
<reference evidence="12" key="1">
    <citation type="submission" date="2022-04" db="EMBL/GenBank/DDBJ databases">
        <title>Carnegiea gigantea Genome sequencing and assembly v2.</title>
        <authorList>
            <person name="Copetti D."/>
            <person name="Sanderson M.J."/>
            <person name="Burquez A."/>
            <person name="Wojciechowski M.F."/>
        </authorList>
    </citation>
    <scope>NUCLEOTIDE SEQUENCE</scope>
    <source>
        <strain evidence="12">SGP5-SGP5p</strain>
        <tissue evidence="12">Aerial part</tissue>
    </source>
</reference>
<evidence type="ECO:0000256" key="1">
    <source>
        <dbReference type="ARBA" id="ARBA00004123"/>
    </source>
</evidence>
<dbReference type="Pfam" id="PF06203">
    <property type="entry name" value="CCT"/>
    <property type="match status" value="1"/>
</dbReference>
<dbReference type="InterPro" id="IPR000315">
    <property type="entry name" value="Znf_B-box"/>
</dbReference>
<keyword evidence="6 8" id="KW-0539">Nucleus</keyword>
<feature type="region of interest" description="Disordered" evidence="9">
    <location>
        <begin position="68"/>
        <end position="110"/>
    </location>
</feature>
<dbReference type="GO" id="GO:0008270">
    <property type="term" value="F:zinc ion binding"/>
    <property type="evidence" value="ECO:0007669"/>
    <property type="project" value="UniProtKB-KW"/>
</dbReference>
<dbReference type="GO" id="GO:0006355">
    <property type="term" value="P:regulation of DNA-templated transcription"/>
    <property type="evidence" value="ECO:0007669"/>
    <property type="project" value="TreeGrafter"/>
</dbReference>
<protein>
    <recommendedName>
        <fullName evidence="14">Zinc finger protein CONSTANS-LIKE 16</fullName>
    </recommendedName>
</protein>
<accession>A0A9Q1QK88</accession>
<comment type="subcellular location">
    <subcellularLocation>
        <location evidence="1 8">Nucleus</location>
    </subcellularLocation>
</comment>
<comment type="similarity">
    <text evidence="2">Belongs to the CONSTANS family.</text>
</comment>
<dbReference type="Proteomes" id="UP001153076">
    <property type="component" value="Unassembled WGS sequence"/>
</dbReference>
<organism evidence="12 13">
    <name type="scientific">Carnegiea gigantea</name>
    <dbReference type="NCBI Taxonomy" id="171969"/>
    <lineage>
        <taxon>Eukaryota</taxon>
        <taxon>Viridiplantae</taxon>
        <taxon>Streptophyta</taxon>
        <taxon>Embryophyta</taxon>
        <taxon>Tracheophyta</taxon>
        <taxon>Spermatophyta</taxon>
        <taxon>Magnoliopsida</taxon>
        <taxon>eudicotyledons</taxon>
        <taxon>Gunneridae</taxon>
        <taxon>Pentapetalae</taxon>
        <taxon>Caryophyllales</taxon>
        <taxon>Cactineae</taxon>
        <taxon>Cactaceae</taxon>
        <taxon>Cactoideae</taxon>
        <taxon>Echinocereeae</taxon>
        <taxon>Carnegiea</taxon>
    </lineage>
</organism>
<dbReference type="PROSITE" id="PS51017">
    <property type="entry name" value="CCT"/>
    <property type="match status" value="1"/>
</dbReference>
<keyword evidence="5" id="KW-0862">Zinc</keyword>
<dbReference type="Pfam" id="PF00643">
    <property type="entry name" value="zf-B_box"/>
    <property type="match status" value="1"/>
</dbReference>
<dbReference type="InterPro" id="IPR049808">
    <property type="entry name" value="CONSTANS-like_Bbox1"/>
</dbReference>
<evidence type="ECO:0000256" key="7">
    <source>
        <dbReference type="PROSITE-ProRule" id="PRU00024"/>
    </source>
</evidence>
<feature type="domain" description="CCT" evidence="11">
    <location>
        <begin position="388"/>
        <end position="430"/>
    </location>
</feature>
<dbReference type="PANTHER" id="PTHR31874">
    <property type="entry name" value="CCT MOTIF FAMILY PROTEIN, EXPRESSED"/>
    <property type="match status" value="1"/>
</dbReference>
<dbReference type="GO" id="GO:0005634">
    <property type="term" value="C:nucleus"/>
    <property type="evidence" value="ECO:0007669"/>
    <property type="project" value="UniProtKB-SubCell"/>
</dbReference>
<feature type="domain" description="B box-type" evidence="10">
    <location>
        <begin position="14"/>
        <end position="61"/>
    </location>
</feature>
<evidence type="ECO:0000259" key="10">
    <source>
        <dbReference type="PROSITE" id="PS50119"/>
    </source>
</evidence>
<name>A0A9Q1QK88_9CARY</name>